<organism evidence="1 2">
    <name type="scientific">Stylosanthes scabra</name>
    <dbReference type="NCBI Taxonomy" id="79078"/>
    <lineage>
        <taxon>Eukaryota</taxon>
        <taxon>Viridiplantae</taxon>
        <taxon>Streptophyta</taxon>
        <taxon>Embryophyta</taxon>
        <taxon>Tracheophyta</taxon>
        <taxon>Spermatophyta</taxon>
        <taxon>Magnoliopsida</taxon>
        <taxon>eudicotyledons</taxon>
        <taxon>Gunneridae</taxon>
        <taxon>Pentapetalae</taxon>
        <taxon>rosids</taxon>
        <taxon>fabids</taxon>
        <taxon>Fabales</taxon>
        <taxon>Fabaceae</taxon>
        <taxon>Papilionoideae</taxon>
        <taxon>50 kb inversion clade</taxon>
        <taxon>dalbergioids sensu lato</taxon>
        <taxon>Dalbergieae</taxon>
        <taxon>Pterocarpus clade</taxon>
        <taxon>Stylosanthes</taxon>
    </lineage>
</organism>
<reference evidence="1 2" key="1">
    <citation type="journal article" date="2023" name="Plants (Basel)">
        <title>Bridging the Gap: Combining Genomics and Transcriptomics Approaches to Understand Stylosanthes scabra, an Orphan Legume from the Brazilian Caatinga.</title>
        <authorList>
            <person name="Ferreira-Neto J.R.C."/>
            <person name="da Silva M.D."/>
            <person name="Binneck E."/>
            <person name="de Melo N.F."/>
            <person name="da Silva R.H."/>
            <person name="de Melo A.L.T.M."/>
            <person name="Pandolfi V."/>
            <person name="Bustamante F.O."/>
            <person name="Brasileiro-Vidal A.C."/>
            <person name="Benko-Iseppon A.M."/>
        </authorList>
    </citation>
    <scope>NUCLEOTIDE SEQUENCE [LARGE SCALE GENOMIC DNA]</scope>
    <source>
        <tissue evidence="1">Leaves</tissue>
    </source>
</reference>
<dbReference type="Proteomes" id="UP001341840">
    <property type="component" value="Unassembled WGS sequence"/>
</dbReference>
<keyword evidence="2" id="KW-1185">Reference proteome</keyword>
<name>A0ABU6U5J5_9FABA</name>
<dbReference type="EMBL" id="JASCZI010120860">
    <property type="protein sequence ID" value="MED6156244.1"/>
    <property type="molecule type" value="Genomic_DNA"/>
</dbReference>
<gene>
    <name evidence="1" type="ORF">PIB30_012516</name>
</gene>
<protein>
    <submittedName>
        <fullName evidence="1">Uncharacterized protein</fullName>
    </submittedName>
</protein>
<evidence type="ECO:0000313" key="2">
    <source>
        <dbReference type="Proteomes" id="UP001341840"/>
    </source>
</evidence>
<proteinExistence type="predicted"/>
<comment type="caution">
    <text evidence="1">The sequence shown here is derived from an EMBL/GenBank/DDBJ whole genome shotgun (WGS) entry which is preliminary data.</text>
</comment>
<sequence>MGWAVYLQDILMPKSAKVLADNVFCLRFLKVIVGNGEVISDTWGTPTNGSNCFPTTATLLGVAPSRHSRCRSDYTEL</sequence>
<accession>A0ABU6U5J5</accession>
<evidence type="ECO:0000313" key="1">
    <source>
        <dbReference type="EMBL" id="MED6156244.1"/>
    </source>
</evidence>